<dbReference type="EMBL" id="SNXE01000003">
    <property type="protein sequence ID" value="TDP11135.1"/>
    <property type="molecule type" value="Genomic_DNA"/>
</dbReference>
<accession>A0A4R6N7F6</accession>
<keyword evidence="3" id="KW-0238">DNA-binding</keyword>
<dbReference type="InterPro" id="IPR015943">
    <property type="entry name" value="WD40/YVTN_repeat-like_dom_sf"/>
</dbReference>
<dbReference type="RefSeq" id="WP_409847084.1">
    <property type="nucleotide sequence ID" value="NZ_JAUFPJ010000010.1"/>
</dbReference>
<dbReference type="AlphaFoldDB" id="A0A4R6N7F6"/>
<evidence type="ECO:0000256" key="1">
    <source>
        <dbReference type="ARBA" id="ARBA00022729"/>
    </source>
</evidence>
<dbReference type="InterPro" id="IPR051200">
    <property type="entry name" value="Host-pathogen_enzymatic-act"/>
</dbReference>
<comment type="caution">
    <text evidence="3">The sequence shown here is derived from an EMBL/GenBank/DDBJ whole genome shotgun (WGS) entry which is preliminary data.</text>
</comment>
<name>A0A4R6N7F6_9BURK</name>
<dbReference type="PANTHER" id="PTHR47197:SF3">
    <property type="entry name" value="DIHYDRO-HEME D1 DEHYDROGENASE"/>
    <property type="match status" value="1"/>
</dbReference>
<gene>
    <name evidence="3" type="ORF">DFR39_10358</name>
</gene>
<evidence type="ECO:0000313" key="4">
    <source>
        <dbReference type="Proteomes" id="UP000295357"/>
    </source>
</evidence>
<proteinExistence type="predicted"/>
<dbReference type="PANTHER" id="PTHR47197">
    <property type="entry name" value="PROTEIN NIRF"/>
    <property type="match status" value="1"/>
</dbReference>
<dbReference type="GO" id="GO:0003677">
    <property type="term" value="F:DNA binding"/>
    <property type="evidence" value="ECO:0007669"/>
    <property type="project" value="UniProtKB-KW"/>
</dbReference>
<reference evidence="3 4" key="1">
    <citation type="submission" date="2019-03" db="EMBL/GenBank/DDBJ databases">
        <title>Genomic Encyclopedia of Type Strains, Phase IV (KMG-IV): sequencing the most valuable type-strain genomes for metagenomic binning, comparative biology and taxonomic classification.</title>
        <authorList>
            <person name="Goeker M."/>
        </authorList>
    </citation>
    <scope>NUCLEOTIDE SEQUENCE [LARGE SCALE GENOMIC DNA]</scope>
    <source>
        <strain evidence="3 4">DSM 25082</strain>
    </source>
</reference>
<organism evidence="3 4">
    <name type="scientific">Roseateles asaccharophilus</name>
    <dbReference type="NCBI Taxonomy" id="582607"/>
    <lineage>
        <taxon>Bacteria</taxon>
        <taxon>Pseudomonadati</taxon>
        <taxon>Pseudomonadota</taxon>
        <taxon>Betaproteobacteria</taxon>
        <taxon>Burkholderiales</taxon>
        <taxon>Sphaerotilaceae</taxon>
        <taxon>Roseateles</taxon>
    </lineage>
</organism>
<dbReference type="Pfam" id="PF21783">
    <property type="entry name" value="YNCE"/>
    <property type="match status" value="1"/>
</dbReference>
<sequence>MLTLCTPRWPRALARLTLAAFLGLSGSVWANKPIFVLNSLDADISVIDPVSFTQLKRIPTGKEPHHLYMTPDEKSLIVANALGDSLTFIDPRTAEVQRVLQGIVDPYHLRFSPDMKWFITAANRLDHVDFYRWVPGDAAKPLQLVKRVPAPKTPSHLFIDSKSTLLYVSLQDSDEVSAFGLSDQQLRWKIKVGKMPADIYLTPDDKHLLVALTGDSVVEVYDVQGAQPRLLKRLPTGKGAHSFRALGDKRHVFVSNRAANTISKIQLSDFTVVAELPGPGGPDDMDVLADGKTLLVTSRWGGKLTMIDIEKRQVLRKVKVGKSPHGVWTLDHAPR</sequence>
<feature type="domain" description="YNCE-like beta-propeller" evidence="2">
    <location>
        <begin position="26"/>
        <end position="335"/>
    </location>
</feature>
<keyword evidence="4" id="KW-1185">Reference proteome</keyword>
<dbReference type="SUPFAM" id="SSF50974">
    <property type="entry name" value="Nitrous oxide reductase, N-terminal domain"/>
    <property type="match status" value="1"/>
</dbReference>
<evidence type="ECO:0000259" key="2">
    <source>
        <dbReference type="Pfam" id="PF21783"/>
    </source>
</evidence>
<dbReference type="InterPro" id="IPR048433">
    <property type="entry name" value="YNCE-like_beta-prop"/>
</dbReference>
<dbReference type="Gene3D" id="2.130.10.10">
    <property type="entry name" value="YVTN repeat-like/Quinoprotein amine dehydrogenase"/>
    <property type="match status" value="3"/>
</dbReference>
<dbReference type="InterPro" id="IPR011045">
    <property type="entry name" value="N2O_reductase_N"/>
</dbReference>
<evidence type="ECO:0000313" key="3">
    <source>
        <dbReference type="EMBL" id="TDP11135.1"/>
    </source>
</evidence>
<protein>
    <submittedName>
        <fullName evidence="3">DNA-binding beta-propeller fold protein YncE</fullName>
    </submittedName>
</protein>
<dbReference type="Proteomes" id="UP000295357">
    <property type="component" value="Unassembled WGS sequence"/>
</dbReference>
<keyword evidence="1" id="KW-0732">Signal</keyword>